<dbReference type="SUPFAM" id="SSF49764">
    <property type="entry name" value="HSP20-like chaperones"/>
    <property type="match status" value="1"/>
</dbReference>
<dbReference type="AlphaFoldDB" id="A0A2D2DUV8"/>
<protein>
    <submittedName>
        <fullName evidence="4">Heat-shock protein</fullName>
    </submittedName>
</protein>
<dbReference type="PANTHER" id="PTHR11527">
    <property type="entry name" value="HEAT-SHOCK PROTEIN 20 FAMILY MEMBER"/>
    <property type="match status" value="1"/>
</dbReference>
<evidence type="ECO:0000256" key="2">
    <source>
        <dbReference type="RuleBase" id="RU003616"/>
    </source>
</evidence>
<name>A0A2D2DUV8_9BURK</name>
<dbReference type="Pfam" id="PF00011">
    <property type="entry name" value="HSP20"/>
    <property type="match status" value="1"/>
</dbReference>
<dbReference type="Gene3D" id="2.60.40.790">
    <property type="match status" value="1"/>
</dbReference>
<evidence type="ECO:0000313" key="5">
    <source>
        <dbReference type="Proteomes" id="UP000229897"/>
    </source>
</evidence>
<sequence>MTQASSTDQAGGASVARTGILIPPVDVIEDANGITLLADLPGVSRDKLDLRLETNSLTINGAVSLDVPQGMESRYAEVKHQQYQRTFALSRELDGEQASAELTHGVLKIRIPKTAHAQPRRVQINVS</sequence>
<accession>A0A2D2DUV8</accession>
<comment type="similarity">
    <text evidence="1 2">Belongs to the small heat shock protein (HSP20) family.</text>
</comment>
<dbReference type="InterPro" id="IPR008978">
    <property type="entry name" value="HSP20-like_chaperone"/>
</dbReference>
<dbReference type="KEGG" id="mass:CR152_05820"/>
<proteinExistence type="inferred from homology"/>
<dbReference type="PROSITE" id="PS01031">
    <property type="entry name" value="SHSP"/>
    <property type="match status" value="1"/>
</dbReference>
<feature type="domain" description="SHSP" evidence="3">
    <location>
        <begin position="16"/>
        <end position="127"/>
    </location>
</feature>
<dbReference type="InterPro" id="IPR002068">
    <property type="entry name" value="A-crystallin/Hsp20_dom"/>
</dbReference>
<dbReference type="CDD" id="cd06464">
    <property type="entry name" value="ACD_sHsps-like"/>
    <property type="match status" value="1"/>
</dbReference>
<evidence type="ECO:0000313" key="4">
    <source>
        <dbReference type="EMBL" id="ATQ78743.1"/>
    </source>
</evidence>
<organism evidence="4 5">
    <name type="scientific">Massilia violaceinigra</name>
    <dbReference type="NCBI Taxonomy" id="2045208"/>
    <lineage>
        <taxon>Bacteria</taxon>
        <taxon>Pseudomonadati</taxon>
        <taxon>Pseudomonadota</taxon>
        <taxon>Betaproteobacteria</taxon>
        <taxon>Burkholderiales</taxon>
        <taxon>Oxalobacteraceae</taxon>
        <taxon>Telluria group</taxon>
        <taxon>Massilia</taxon>
    </lineage>
</organism>
<gene>
    <name evidence="4" type="ORF">CR152_05820</name>
</gene>
<dbReference type="Proteomes" id="UP000229897">
    <property type="component" value="Chromosome"/>
</dbReference>
<dbReference type="InterPro" id="IPR031107">
    <property type="entry name" value="Small_HSP"/>
</dbReference>
<reference evidence="4" key="1">
    <citation type="submission" date="2017-10" db="EMBL/GenBank/DDBJ databases">
        <title>Massilia psychrophilum sp. nov., a novel purple-pigmented bacterium isolated from Tianshan glacier, Xinjiang Municipality, China.</title>
        <authorList>
            <person name="Wang H."/>
        </authorList>
    </citation>
    <scope>NUCLEOTIDE SEQUENCE [LARGE SCALE GENOMIC DNA]</scope>
    <source>
        <strain evidence="4">B2</strain>
    </source>
</reference>
<dbReference type="OrthoDB" id="9788892at2"/>
<evidence type="ECO:0000256" key="1">
    <source>
        <dbReference type="PROSITE-ProRule" id="PRU00285"/>
    </source>
</evidence>
<keyword evidence="5" id="KW-1185">Reference proteome</keyword>
<dbReference type="EMBL" id="CP024608">
    <property type="protein sequence ID" value="ATQ78743.1"/>
    <property type="molecule type" value="Genomic_DNA"/>
</dbReference>
<evidence type="ECO:0000259" key="3">
    <source>
        <dbReference type="PROSITE" id="PS01031"/>
    </source>
</evidence>